<dbReference type="InterPro" id="IPR039328">
    <property type="entry name" value="WDR89"/>
</dbReference>
<name>A0A6A4IGX4_9AGAR</name>
<dbReference type="SUPFAM" id="SSF50978">
    <property type="entry name" value="WD40 repeat-like"/>
    <property type="match status" value="1"/>
</dbReference>
<feature type="region of interest" description="Disordered" evidence="4">
    <location>
        <begin position="1"/>
        <end position="25"/>
    </location>
</feature>
<evidence type="ECO:0000256" key="4">
    <source>
        <dbReference type="SAM" id="MobiDB-lite"/>
    </source>
</evidence>
<evidence type="ECO:0000256" key="3">
    <source>
        <dbReference type="PROSITE-ProRule" id="PRU00221"/>
    </source>
</evidence>
<sequence>MSSGSQSDSSSSSAPSGSKKKTINGDISTCPIHIYAKQTLQKIQSLPGHEVASTFMRSVNSIAGLNGPMLVSSGKDGSVRAWDERSGSHGIKMTDLGKSRGLLSFDVSSDGYTVAAGTELQGDEALVLYWDPRQPAAPLRTHSSTHSDDITVAQFSSSRTNTLLTASSDGLISLSNADEPDEDEAVVNVGNWGCSISQAGWMPDGSNIWAASDMETFSTWSGELDLLQSHDIRAPCLHSGPTTWVTDYLITASSSSASSHLGVFVGSNEGDVALLSKGDLSLPQGEGEWSLHQLWSTGHEGIVRSLLWDEQGQVLISGGEDGKIPRLAWAIILRC</sequence>
<proteinExistence type="predicted"/>
<keyword evidence="6" id="KW-1185">Reference proteome</keyword>
<dbReference type="InterPro" id="IPR015943">
    <property type="entry name" value="WD40/YVTN_repeat-like_dom_sf"/>
</dbReference>
<dbReference type="PANTHER" id="PTHR22889">
    <property type="entry name" value="WD REPEAT-CONTAINING PROTEIN 89"/>
    <property type="match status" value="1"/>
</dbReference>
<evidence type="ECO:0000256" key="2">
    <source>
        <dbReference type="ARBA" id="ARBA00022737"/>
    </source>
</evidence>
<dbReference type="OrthoDB" id="25131at2759"/>
<keyword evidence="1 3" id="KW-0853">WD repeat</keyword>
<evidence type="ECO:0000313" key="5">
    <source>
        <dbReference type="EMBL" id="KAE9408024.1"/>
    </source>
</evidence>
<evidence type="ECO:0000256" key="1">
    <source>
        <dbReference type="ARBA" id="ARBA00022574"/>
    </source>
</evidence>
<reference evidence="5" key="1">
    <citation type="journal article" date="2019" name="Environ. Microbiol.">
        <title>Fungal ecological strategies reflected in gene transcription - a case study of two litter decomposers.</title>
        <authorList>
            <person name="Barbi F."/>
            <person name="Kohler A."/>
            <person name="Barry K."/>
            <person name="Baskaran P."/>
            <person name="Daum C."/>
            <person name="Fauchery L."/>
            <person name="Ihrmark K."/>
            <person name="Kuo A."/>
            <person name="LaButti K."/>
            <person name="Lipzen A."/>
            <person name="Morin E."/>
            <person name="Grigoriev I.V."/>
            <person name="Henrissat B."/>
            <person name="Lindahl B."/>
            <person name="Martin F."/>
        </authorList>
    </citation>
    <scope>NUCLEOTIDE SEQUENCE</scope>
    <source>
        <strain evidence="5">JB14</strain>
    </source>
</reference>
<organism evidence="5 6">
    <name type="scientific">Gymnopus androsaceus JB14</name>
    <dbReference type="NCBI Taxonomy" id="1447944"/>
    <lineage>
        <taxon>Eukaryota</taxon>
        <taxon>Fungi</taxon>
        <taxon>Dikarya</taxon>
        <taxon>Basidiomycota</taxon>
        <taxon>Agaricomycotina</taxon>
        <taxon>Agaricomycetes</taxon>
        <taxon>Agaricomycetidae</taxon>
        <taxon>Agaricales</taxon>
        <taxon>Marasmiineae</taxon>
        <taxon>Omphalotaceae</taxon>
        <taxon>Gymnopus</taxon>
    </lineage>
</organism>
<dbReference type="InterPro" id="IPR001680">
    <property type="entry name" value="WD40_rpt"/>
</dbReference>
<dbReference type="PANTHER" id="PTHR22889:SF0">
    <property type="entry name" value="WD REPEAT-CONTAINING PROTEIN 89"/>
    <property type="match status" value="1"/>
</dbReference>
<dbReference type="AlphaFoldDB" id="A0A6A4IGX4"/>
<accession>A0A6A4IGX4</accession>
<feature type="repeat" description="WD" evidence="3">
    <location>
        <begin position="66"/>
        <end position="92"/>
    </location>
</feature>
<protein>
    <submittedName>
        <fullName evidence="5">WD40 repeat-like protein</fullName>
    </submittedName>
</protein>
<dbReference type="Pfam" id="PF00400">
    <property type="entry name" value="WD40"/>
    <property type="match status" value="2"/>
</dbReference>
<dbReference type="InterPro" id="IPR036322">
    <property type="entry name" value="WD40_repeat_dom_sf"/>
</dbReference>
<feature type="repeat" description="WD" evidence="3">
    <location>
        <begin position="296"/>
        <end position="324"/>
    </location>
</feature>
<dbReference type="EMBL" id="ML769393">
    <property type="protein sequence ID" value="KAE9408024.1"/>
    <property type="molecule type" value="Genomic_DNA"/>
</dbReference>
<feature type="compositionally biased region" description="Low complexity" evidence="4">
    <location>
        <begin position="1"/>
        <end position="17"/>
    </location>
</feature>
<dbReference type="PROSITE" id="PS50082">
    <property type="entry name" value="WD_REPEATS_2"/>
    <property type="match status" value="2"/>
</dbReference>
<dbReference type="Gene3D" id="2.130.10.10">
    <property type="entry name" value="YVTN repeat-like/Quinoprotein amine dehydrogenase"/>
    <property type="match status" value="2"/>
</dbReference>
<dbReference type="SMART" id="SM00320">
    <property type="entry name" value="WD40"/>
    <property type="match status" value="3"/>
</dbReference>
<dbReference type="Proteomes" id="UP000799118">
    <property type="component" value="Unassembled WGS sequence"/>
</dbReference>
<evidence type="ECO:0000313" key="6">
    <source>
        <dbReference type="Proteomes" id="UP000799118"/>
    </source>
</evidence>
<gene>
    <name evidence="5" type="ORF">BT96DRAFT_808915</name>
</gene>
<keyword evidence="2" id="KW-0677">Repeat</keyword>